<reference evidence="2" key="1">
    <citation type="journal article" date="2024" name="Front. Bioeng. Biotechnol.">
        <title>Genome-scale model development and genomic sequencing of the oleaginous clade Lipomyces.</title>
        <authorList>
            <person name="Czajka J.J."/>
            <person name="Han Y."/>
            <person name="Kim J."/>
            <person name="Mondo S.J."/>
            <person name="Hofstad B.A."/>
            <person name="Robles A."/>
            <person name="Haridas S."/>
            <person name="Riley R."/>
            <person name="LaButti K."/>
            <person name="Pangilinan J."/>
            <person name="Andreopoulos W."/>
            <person name="Lipzen A."/>
            <person name="Yan J."/>
            <person name="Wang M."/>
            <person name="Ng V."/>
            <person name="Grigoriev I.V."/>
            <person name="Spatafora J.W."/>
            <person name="Magnuson J.K."/>
            <person name="Baker S.E."/>
            <person name="Pomraning K.R."/>
        </authorList>
    </citation>
    <scope>NUCLEOTIDE SEQUENCE [LARGE SCALE GENOMIC DNA]</scope>
    <source>
        <strain evidence="2">CBS 10300</strain>
    </source>
</reference>
<accession>A0ACC3TVS3</accession>
<dbReference type="Proteomes" id="UP001489719">
    <property type="component" value="Unassembled WGS sequence"/>
</dbReference>
<dbReference type="EMBL" id="MU970041">
    <property type="protein sequence ID" value="KAK9325355.1"/>
    <property type="molecule type" value="Genomic_DNA"/>
</dbReference>
<gene>
    <name evidence="1" type="ORF">V1517DRAFT_191506</name>
</gene>
<evidence type="ECO:0000313" key="1">
    <source>
        <dbReference type="EMBL" id="KAK9325355.1"/>
    </source>
</evidence>
<proteinExistence type="predicted"/>
<sequence length="560" mass="61589">MATALETLVAKAVAIRDESCAKVNPPLSGLPDPLPLNVTGIPALVLTKEECEITETEPIGLVEKMAKGELTAVTVVKAFLRRAALAQKVVCSLWISTFVSSQLLNCLTELLWDRAVARATEIDEYFKKTGKTLGPFHGLPISSKEHFSVKDRYVNASFVAWAEKKVDRDAHVIEVMESLGAVLFARSTQPQTIMHVETETVLYGTSYNPYNRNLSCGGSTGGEGALLGFNATPLGMGTDIGGSARWPAASNGRYGLRPTAGRVPMGGLIGPTAGAESISGAIGPLAQSRRTMEYFMKHVIGSKPWITEPGLLPVPWRDQALSSGKLKVGVLWSDGVVNPLPPVKRALNLVVDALKKGVPGWDIEVIPWEPKQHDYAWELTSQLYYTDGGEKVLELLASVGEEPLPLTKWILTENPYVRKQDIHSLWELHTKRDAYRAMYAEYWNESGMEDGHPADIILCPAAPGVACLHGTAKYWAYTSHWNFLDYPGAVFPVTAVDQELDVPEKDYTPMNDQDKFFYDLYSPEKFVDAPVNLQLVSRRFNDDVLLQAMKIVENALGRDS</sequence>
<comment type="caution">
    <text evidence="1">The sequence shown here is derived from an EMBL/GenBank/DDBJ whole genome shotgun (WGS) entry which is preliminary data.</text>
</comment>
<organism evidence="1 2">
    <name type="scientific">Lipomyces orientalis</name>
    <dbReference type="NCBI Taxonomy" id="1233043"/>
    <lineage>
        <taxon>Eukaryota</taxon>
        <taxon>Fungi</taxon>
        <taxon>Dikarya</taxon>
        <taxon>Ascomycota</taxon>
        <taxon>Saccharomycotina</taxon>
        <taxon>Lipomycetes</taxon>
        <taxon>Lipomycetales</taxon>
        <taxon>Lipomycetaceae</taxon>
        <taxon>Lipomyces</taxon>
    </lineage>
</organism>
<evidence type="ECO:0000313" key="2">
    <source>
        <dbReference type="Proteomes" id="UP001489719"/>
    </source>
</evidence>
<keyword evidence="2" id="KW-1185">Reference proteome</keyword>
<protein>
    <submittedName>
        <fullName evidence="1">Amidase signature domain-containing protein</fullName>
    </submittedName>
</protein>
<name>A0ACC3TVS3_9ASCO</name>